<dbReference type="InterPro" id="IPR013824">
    <property type="entry name" value="Topo_IA_cen_sub1"/>
</dbReference>
<dbReference type="RefSeq" id="WP_011018661.1">
    <property type="nucleotide sequence ID" value="NZ_DUJS01000004.1"/>
</dbReference>
<dbReference type="PANTHER" id="PTHR43505:SF1">
    <property type="entry name" value="REVERSE GYRASE"/>
    <property type="match status" value="1"/>
</dbReference>
<evidence type="ECO:0000256" key="1">
    <source>
        <dbReference type="ARBA" id="ARBA00004496"/>
    </source>
</evidence>
<evidence type="ECO:0000313" key="7">
    <source>
        <dbReference type="EMBL" id="HII70567.1"/>
    </source>
</evidence>
<keyword evidence="4" id="KW-0238">DNA-binding</keyword>
<dbReference type="GeneID" id="1477592"/>
<dbReference type="InterPro" id="IPR023405">
    <property type="entry name" value="Topo_IA_core_domain"/>
</dbReference>
<evidence type="ECO:0000256" key="2">
    <source>
        <dbReference type="ARBA" id="ARBA00022490"/>
    </source>
</evidence>
<accession>A0A832WMS9</accession>
<dbReference type="GO" id="GO:0160097">
    <property type="term" value="F:reverse gyrase activity"/>
    <property type="evidence" value="ECO:0007669"/>
    <property type="project" value="UniProtKB-ARBA"/>
</dbReference>
<dbReference type="CDD" id="cd00186">
    <property type="entry name" value="TOP1Ac"/>
    <property type="match status" value="1"/>
</dbReference>
<keyword evidence="3" id="KW-0799">Topoisomerase</keyword>
<dbReference type="Gene3D" id="2.60.510.20">
    <property type="match status" value="1"/>
</dbReference>
<dbReference type="InterPro" id="IPR013826">
    <property type="entry name" value="Topo_IA_cen_sub3"/>
</dbReference>
<dbReference type="GO" id="GO:0006265">
    <property type="term" value="P:DNA topological change"/>
    <property type="evidence" value="ECO:0007669"/>
    <property type="project" value="InterPro"/>
</dbReference>
<name>A0A832WMS9_9EURY</name>
<keyword evidence="2" id="KW-0963">Cytoplasm</keyword>
<dbReference type="PRINTS" id="PR00417">
    <property type="entry name" value="PRTPISMRASEI"/>
</dbReference>
<evidence type="ECO:0000259" key="6">
    <source>
        <dbReference type="PROSITE" id="PS52039"/>
    </source>
</evidence>
<comment type="caution">
    <text evidence="7">The sequence shown here is derived from an EMBL/GenBank/DDBJ whole genome shotgun (WGS) entry which is preliminary data.</text>
</comment>
<dbReference type="GO" id="GO:0005737">
    <property type="term" value="C:cytoplasm"/>
    <property type="evidence" value="ECO:0007669"/>
    <property type="project" value="UniProtKB-SubCell"/>
</dbReference>
<dbReference type="Gene3D" id="1.10.290.10">
    <property type="entry name" value="Topoisomerase I, domain 4"/>
    <property type="match status" value="1"/>
</dbReference>
<dbReference type="InterPro" id="IPR003602">
    <property type="entry name" value="Topo_IA_DNA-bd_dom"/>
</dbReference>
<dbReference type="Pfam" id="PF01131">
    <property type="entry name" value="Topoisom_bac"/>
    <property type="match status" value="1"/>
</dbReference>
<dbReference type="EMBL" id="DUJS01000004">
    <property type="protein sequence ID" value="HII70567.1"/>
    <property type="molecule type" value="Genomic_DNA"/>
</dbReference>
<dbReference type="PANTHER" id="PTHR43505">
    <property type="entry name" value="REVERSE GYRASE"/>
    <property type="match status" value="1"/>
</dbReference>
<dbReference type="InterPro" id="IPR005736">
    <property type="entry name" value="Reverse_gyrase"/>
</dbReference>
<dbReference type="Proteomes" id="UP000619545">
    <property type="component" value="Unassembled WGS sequence"/>
</dbReference>
<evidence type="ECO:0000256" key="3">
    <source>
        <dbReference type="ARBA" id="ARBA00023029"/>
    </source>
</evidence>
<dbReference type="SUPFAM" id="SSF56712">
    <property type="entry name" value="Prokaryotic type I DNA topoisomerase"/>
    <property type="match status" value="1"/>
</dbReference>
<gene>
    <name evidence="7" type="ORF">HA336_04975</name>
</gene>
<proteinExistence type="predicted"/>
<reference evidence="7" key="1">
    <citation type="journal article" date="2020" name="bioRxiv">
        <title>A rank-normalized archaeal taxonomy based on genome phylogeny resolves widespread incomplete and uneven classifications.</title>
        <authorList>
            <person name="Rinke C."/>
            <person name="Chuvochina M."/>
            <person name="Mussig A.J."/>
            <person name="Chaumeil P.-A."/>
            <person name="Waite D.W."/>
            <person name="Whitman W.B."/>
            <person name="Parks D.H."/>
            <person name="Hugenholtz P."/>
        </authorList>
    </citation>
    <scope>NUCLEOTIDE SEQUENCE</scope>
    <source>
        <strain evidence="7">UBA8853</strain>
    </source>
</reference>
<dbReference type="SMR" id="A0A832WMS9"/>
<dbReference type="Gene3D" id="1.10.460.10">
    <property type="entry name" value="Topoisomerase I, domain 2"/>
    <property type="match status" value="1"/>
</dbReference>
<dbReference type="PROSITE" id="PS52039">
    <property type="entry name" value="TOPO_IA_2"/>
    <property type="match status" value="1"/>
</dbReference>
<dbReference type="AlphaFoldDB" id="A0A832WMS9"/>
<comment type="subcellular location">
    <subcellularLocation>
        <location evidence="1">Cytoplasm</location>
    </subcellularLocation>
</comment>
<dbReference type="InterPro" id="IPR013497">
    <property type="entry name" value="Topo_IA_cen"/>
</dbReference>
<dbReference type="SMART" id="SM00437">
    <property type="entry name" value="TOP1Ac"/>
    <property type="match status" value="1"/>
</dbReference>
<dbReference type="GO" id="GO:0003677">
    <property type="term" value="F:DNA binding"/>
    <property type="evidence" value="ECO:0007669"/>
    <property type="project" value="UniProtKB-KW"/>
</dbReference>
<evidence type="ECO:0000256" key="5">
    <source>
        <dbReference type="ARBA" id="ARBA00023235"/>
    </source>
</evidence>
<evidence type="ECO:0000256" key="4">
    <source>
        <dbReference type="ARBA" id="ARBA00023125"/>
    </source>
</evidence>
<protein>
    <recommendedName>
        <fullName evidence="6">Topo IA-type catalytic domain-containing protein</fullName>
    </recommendedName>
</protein>
<feature type="domain" description="Topo IA-type catalytic" evidence="6">
    <location>
        <begin position="1"/>
        <end position="351"/>
    </location>
</feature>
<evidence type="ECO:0000313" key="8">
    <source>
        <dbReference type="Proteomes" id="UP000619545"/>
    </source>
</evidence>
<keyword evidence="5" id="KW-0413">Isomerase</keyword>
<sequence length="358" mass="41700">MNATLRIRNRPVAESTYTSLRGAKAEVVRVEREEREIHPKPPFETGTMLQAATRRLRLSSERVMQLAQDLFEGGLITYHRTDSTRVSEEGKRVARDYIRANFDPEDYNPRTWEPEAEHVEGAHECIRPTRPADAEELRTMVREGAIQTTVTLTSHHLRLYDLVFRRFVASQMKPAKVLYQEAVLEVEVKGVPVAELELSGVLEIVEPGFTKVLTEYDLPAYGIRETPELEEGDRLEIGDVEVLERHEEYPYDQSELVEDMRERGLGRPSTYAQIVEKLFRRGYVYEVPQRRWIFPTTRGEAVYEYLSTHYERFVSEETTRDLEERMDAVALGKAEYQEEMEKLYLELERVVEMPDPEP</sequence>
<organism evidence="7 8">
    <name type="scientific">Methanopyrus kandleri</name>
    <dbReference type="NCBI Taxonomy" id="2320"/>
    <lineage>
        <taxon>Archaea</taxon>
        <taxon>Methanobacteriati</taxon>
        <taxon>Methanobacteriota</taxon>
        <taxon>Methanomada group</taxon>
        <taxon>Methanopyri</taxon>
        <taxon>Methanopyrales</taxon>
        <taxon>Methanopyraceae</taxon>
        <taxon>Methanopyrus</taxon>
    </lineage>
</organism>